<organism evidence="2 3">
    <name type="scientific">Candidatus Liberibacter ctenarytainae</name>
    <dbReference type="NCBI Taxonomy" id="2020335"/>
    <lineage>
        <taxon>Bacteria</taxon>
        <taxon>Pseudomonadati</taxon>
        <taxon>Pseudomonadota</taxon>
        <taxon>Alphaproteobacteria</taxon>
        <taxon>Hyphomicrobiales</taxon>
        <taxon>Rhizobiaceae</taxon>
        <taxon>Liberibacter</taxon>
    </lineage>
</organism>
<name>A0A937AC41_9HYPH</name>
<feature type="compositionally biased region" description="Basic and acidic residues" evidence="1">
    <location>
        <begin position="90"/>
        <end position="110"/>
    </location>
</feature>
<evidence type="ECO:0000256" key="1">
    <source>
        <dbReference type="SAM" id="MobiDB-lite"/>
    </source>
</evidence>
<dbReference type="AlphaFoldDB" id="A0A937AC41"/>
<sequence>MNIKKQIIIACLLSTTAVSGGCDLFGNKRIQKVEVVEPAEIVIPAANTQETNKPVANNQVSKALEVDTAAANNQDGDKTGVKKQPQNKLDYAEKDKNKPPTYSDKDDKSKMLADLPPNYFLSMTYTKSHPVDTGAGTTKVTIKQEIFTKNKSTIKPHNI</sequence>
<evidence type="ECO:0008006" key="4">
    <source>
        <dbReference type="Google" id="ProtNLM"/>
    </source>
</evidence>
<dbReference type="EMBL" id="SEOL01000004">
    <property type="protein sequence ID" value="MBL0849015.1"/>
    <property type="molecule type" value="Genomic_DNA"/>
</dbReference>
<accession>A0A937AC41</accession>
<comment type="caution">
    <text evidence="2">The sequence shown here is derived from an EMBL/GenBank/DDBJ whole genome shotgun (WGS) entry which is preliminary data.</text>
</comment>
<evidence type="ECO:0000313" key="2">
    <source>
        <dbReference type="EMBL" id="MBL0849015.1"/>
    </source>
</evidence>
<dbReference type="Proteomes" id="UP000736856">
    <property type="component" value="Unassembled WGS sequence"/>
</dbReference>
<protein>
    <recommendedName>
        <fullName evidence="4">Lipoprotein</fullName>
    </recommendedName>
</protein>
<gene>
    <name evidence="2" type="ORF">EU981_02870</name>
</gene>
<feature type="region of interest" description="Disordered" evidence="1">
    <location>
        <begin position="70"/>
        <end position="110"/>
    </location>
</feature>
<proteinExistence type="predicted"/>
<dbReference type="PROSITE" id="PS51257">
    <property type="entry name" value="PROKAR_LIPOPROTEIN"/>
    <property type="match status" value="1"/>
</dbReference>
<evidence type="ECO:0000313" key="3">
    <source>
        <dbReference type="Proteomes" id="UP000736856"/>
    </source>
</evidence>
<reference evidence="2" key="1">
    <citation type="submission" date="2019-02" db="EMBL/GenBank/DDBJ databases">
        <title>A novel Candidatus Liberibacter species associated with the New Zealand native fuchsia psyllid, Ctenarytaina fuchsiae.</title>
        <authorList>
            <person name="Thompson S.M."/>
            <person name="Jorgensen N."/>
            <person name="David C."/>
            <person name="Bulman S.R."/>
            <person name="Smith G.R."/>
        </authorList>
    </citation>
    <scope>NUCLEOTIDE SEQUENCE</scope>
    <source>
        <strain evidence="2">Oxford</strain>
    </source>
</reference>